<dbReference type="Pfam" id="PF00505">
    <property type="entry name" value="HMG_box"/>
    <property type="match status" value="1"/>
</dbReference>
<dbReference type="AlphaFoldDB" id="A0A1X6MY85"/>
<keyword evidence="1 3" id="KW-0238">DNA-binding</keyword>
<gene>
    <name evidence="6" type="ORF">POSPLADRAFT_1058233</name>
</gene>
<dbReference type="GO" id="GO:0030154">
    <property type="term" value="P:cell differentiation"/>
    <property type="evidence" value="ECO:0007669"/>
    <property type="project" value="TreeGrafter"/>
</dbReference>
<evidence type="ECO:0000313" key="7">
    <source>
        <dbReference type="Proteomes" id="UP000194127"/>
    </source>
</evidence>
<dbReference type="InterPro" id="IPR009071">
    <property type="entry name" value="HMG_box_dom"/>
</dbReference>
<feature type="DNA-binding region" description="HMG box" evidence="3">
    <location>
        <begin position="130"/>
        <end position="198"/>
    </location>
</feature>
<feature type="region of interest" description="Disordered" evidence="4">
    <location>
        <begin position="1"/>
        <end position="134"/>
    </location>
</feature>
<feature type="compositionally biased region" description="Basic residues" evidence="4">
    <location>
        <begin position="211"/>
        <end position="222"/>
    </location>
</feature>
<dbReference type="InterPro" id="IPR036910">
    <property type="entry name" value="HMG_box_dom_sf"/>
</dbReference>
<protein>
    <recommendedName>
        <fullName evidence="5">HMG box domain-containing protein</fullName>
    </recommendedName>
</protein>
<dbReference type="PROSITE" id="PS50118">
    <property type="entry name" value="HMG_BOX_2"/>
    <property type="match status" value="1"/>
</dbReference>
<dbReference type="EMBL" id="KZ110599">
    <property type="protein sequence ID" value="OSX61319.1"/>
    <property type="molecule type" value="Genomic_DNA"/>
</dbReference>
<dbReference type="GO" id="GO:0000978">
    <property type="term" value="F:RNA polymerase II cis-regulatory region sequence-specific DNA binding"/>
    <property type="evidence" value="ECO:0007669"/>
    <property type="project" value="TreeGrafter"/>
</dbReference>
<feature type="compositionally biased region" description="Polar residues" evidence="4">
    <location>
        <begin position="32"/>
        <end position="52"/>
    </location>
</feature>
<dbReference type="SUPFAM" id="SSF47095">
    <property type="entry name" value="HMG-box"/>
    <property type="match status" value="1"/>
</dbReference>
<dbReference type="Gene3D" id="1.10.30.10">
    <property type="entry name" value="High mobility group box domain"/>
    <property type="match status" value="1"/>
</dbReference>
<feature type="compositionally biased region" description="Low complexity" evidence="4">
    <location>
        <begin position="1"/>
        <end position="16"/>
    </location>
</feature>
<evidence type="ECO:0000313" key="6">
    <source>
        <dbReference type="EMBL" id="OSX61319.1"/>
    </source>
</evidence>
<name>A0A1X6MY85_9APHY</name>
<evidence type="ECO:0000259" key="5">
    <source>
        <dbReference type="PROSITE" id="PS50118"/>
    </source>
</evidence>
<dbReference type="STRING" id="670580.A0A1X6MY85"/>
<proteinExistence type="predicted"/>
<dbReference type="RefSeq" id="XP_024338113.1">
    <property type="nucleotide sequence ID" value="XM_024481011.1"/>
</dbReference>
<evidence type="ECO:0000256" key="2">
    <source>
        <dbReference type="ARBA" id="ARBA00023163"/>
    </source>
</evidence>
<accession>A0A1X6MY85</accession>
<keyword evidence="7" id="KW-1185">Reference proteome</keyword>
<organism evidence="6 7">
    <name type="scientific">Postia placenta MAD-698-R-SB12</name>
    <dbReference type="NCBI Taxonomy" id="670580"/>
    <lineage>
        <taxon>Eukaryota</taxon>
        <taxon>Fungi</taxon>
        <taxon>Dikarya</taxon>
        <taxon>Basidiomycota</taxon>
        <taxon>Agaricomycotina</taxon>
        <taxon>Agaricomycetes</taxon>
        <taxon>Polyporales</taxon>
        <taxon>Adustoporiaceae</taxon>
        <taxon>Rhodonia</taxon>
    </lineage>
</organism>
<dbReference type="CDD" id="cd01389">
    <property type="entry name" value="HMG-box_ROX1-like"/>
    <property type="match status" value="1"/>
</dbReference>
<feature type="region of interest" description="Disordered" evidence="4">
    <location>
        <begin position="201"/>
        <end position="222"/>
    </location>
</feature>
<dbReference type="PANTHER" id="PTHR10270">
    <property type="entry name" value="SOX TRANSCRIPTION FACTOR"/>
    <property type="match status" value="1"/>
</dbReference>
<evidence type="ECO:0000256" key="3">
    <source>
        <dbReference type="PROSITE-ProRule" id="PRU00267"/>
    </source>
</evidence>
<sequence>MSPTQSTRYQRYTQTSDALLEPPLRHEESEHALNTSGALNVASTSRATSEQSAVVAAHQSDSPVAASKSDPSHTLSKRRRLSAPRAQKPSRTSQEVHANVDTCTAATAPSAPQDFERSAPTTRTQKPDRIRRPPNAFILFRTHSFQERKNETGTMKQSMLSKIIGQEWHQLSEDEKAVWMEKAEKAKEEHRLRYPDYVFRPARNNGTKETSKKRLPKRATKRARIHNPTPQSISRVASEPAMAVAGMLTSSSRMQRHASAPCIGEAMTEHLALPTIPSTHLATTLQRPPRGTSVSRHRHSAAHPVAFNTPMTLGHTTPVDLLYSSLPPLELDPALFDPAFLYSAVQGFGTQDASFAPQASYLVPSLDSSHQLLQPAVHGGAPAEQFYGSSASAPLGAQFIGPAHASRSLDVDVPTFDPRFLTQSLFDLTTLTSSTSSWNSPSVSSLQTLDCNFPDILALPPSPYALVNPAETGSLNSDHFIAGSFAGEQDTFAEQLREFEWLNSRTVFNG</sequence>
<dbReference type="InterPro" id="IPR050140">
    <property type="entry name" value="SRY-related_HMG-box_TF-like"/>
</dbReference>
<keyword evidence="3" id="KW-0539">Nucleus</keyword>
<dbReference type="GO" id="GO:0001228">
    <property type="term" value="F:DNA-binding transcription activator activity, RNA polymerase II-specific"/>
    <property type="evidence" value="ECO:0007669"/>
    <property type="project" value="TreeGrafter"/>
</dbReference>
<dbReference type="Proteomes" id="UP000194127">
    <property type="component" value="Unassembled WGS sequence"/>
</dbReference>
<feature type="compositionally biased region" description="Polar residues" evidence="4">
    <location>
        <begin position="89"/>
        <end position="107"/>
    </location>
</feature>
<dbReference type="OrthoDB" id="6247875at2759"/>
<keyword evidence="2" id="KW-0804">Transcription</keyword>
<dbReference type="GeneID" id="36325961"/>
<evidence type="ECO:0000256" key="1">
    <source>
        <dbReference type="ARBA" id="ARBA00023125"/>
    </source>
</evidence>
<feature type="domain" description="HMG box" evidence="5">
    <location>
        <begin position="130"/>
        <end position="198"/>
    </location>
</feature>
<dbReference type="SMART" id="SM00398">
    <property type="entry name" value="HMG"/>
    <property type="match status" value="1"/>
</dbReference>
<dbReference type="GO" id="GO:0005634">
    <property type="term" value="C:nucleus"/>
    <property type="evidence" value="ECO:0007669"/>
    <property type="project" value="UniProtKB-UniRule"/>
</dbReference>
<reference evidence="6 7" key="1">
    <citation type="submission" date="2017-04" db="EMBL/GenBank/DDBJ databases">
        <title>Genome Sequence of the Model Brown-Rot Fungus Postia placenta SB12.</title>
        <authorList>
            <consortium name="DOE Joint Genome Institute"/>
            <person name="Gaskell J."/>
            <person name="Kersten P."/>
            <person name="Larrondo L.F."/>
            <person name="Canessa P."/>
            <person name="Martinez D."/>
            <person name="Hibbett D."/>
            <person name="Schmoll M."/>
            <person name="Kubicek C.P."/>
            <person name="Martinez A.T."/>
            <person name="Yadav J."/>
            <person name="Master E."/>
            <person name="Magnuson J.K."/>
            <person name="James T."/>
            <person name="Yaver D."/>
            <person name="Berka R."/>
            <person name="Labutti K."/>
            <person name="Lipzen A."/>
            <person name="Aerts A."/>
            <person name="Barry K."/>
            <person name="Henrissat B."/>
            <person name="Blanchette R."/>
            <person name="Grigoriev I."/>
            <person name="Cullen D."/>
        </authorList>
    </citation>
    <scope>NUCLEOTIDE SEQUENCE [LARGE SCALE GENOMIC DNA]</scope>
    <source>
        <strain evidence="6 7">MAD-698-R-SB12</strain>
    </source>
</reference>
<dbReference type="PANTHER" id="PTHR10270:SF161">
    <property type="entry name" value="SEX-DETERMINING REGION Y PROTEIN"/>
    <property type="match status" value="1"/>
</dbReference>
<evidence type="ECO:0000256" key="4">
    <source>
        <dbReference type="SAM" id="MobiDB-lite"/>
    </source>
</evidence>